<dbReference type="Proteomes" id="UP001433508">
    <property type="component" value="Unassembled WGS sequence"/>
</dbReference>
<protein>
    <submittedName>
        <fullName evidence="1">Uncharacterized protein</fullName>
    </submittedName>
</protein>
<evidence type="ECO:0000313" key="1">
    <source>
        <dbReference type="EMBL" id="KAK9236467.1"/>
    </source>
</evidence>
<comment type="caution">
    <text evidence="1">The sequence shown here is derived from an EMBL/GenBank/DDBJ whole genome shotgun (WGS) entry which is preliminary data.</text>
</comment>
<gene>
    <name evidence="1" type="ORF">V1525DRAFT_406932</name>
</gene>
<evidence type="ECO:0000313" key="2">
    <source>
        <dbReference type="Proteomes" id="UP001433508"/>
    </source>
</evidence>
<reference evidence="2" key="1">
    <citation type="journal article" date="2024" name="Front. Bioeng. Biotechnol.">
        <title>Genome-scale model development and genomic sequencing of the oleaginous clade Lipomyces.</title>
        <authorList>
            <person name="Czajka J.J."/>
            <person name="Han Y."/>
            <person name="Kim J."/>
            <person name="Mondo S.J."/>
            <person name="Hofstad B.A."/>
            <person name="Robles A."/>
            <person name="Haridas S."/>
            <person name="Riley R."/>
            <person name="LaButti K."/>
            <person name="Pangilinan J."/>
            <person name="Andreopoulos W."/>
            <person name="Lipzen A."/>
            <person name="Yan J."/>
            <person name="Wang M."/>
            <person name="Ng V."/>
            <person name="Grigoriev I.V."/>
            <person name="Spatafora J.W."/>
            <person name="Magnuson J.K."/>
            <person name="Baker S.E."/>
            <person name="Pomraning K.R."/>
        </authorList>
    </citation>
    <scope>NUCLEOTIDE SEQUENCE [LARGE SCALE GENOMIC DNA]</scope>
    <source>
        <strain evidence="2">CBS 7786</strain>
    </source>
</reference>
<dbReference type="EMBL" id="MU971387">
    <property type="protein sequence ID" value="KAK9236467.1"/>
    <property type="molecule type" value="Genomic_DNA"/>
</dbReference>
<accession>A0ACC3T0A7</accession>
<sequence>MHRLKALLAMLVSAASAAAQLSSACPTTCTTTSTILSPATTGQLTLSIPTTTTLLNQTFLCGVTPTVSGFPATSDMCVDAGPVTFVLEGVFQGPTPVCTSESVSTSPAVATSTITVPQVSDVFGQQLTVKLGPNGTATPDSFCFGALAPSCPAGFTAVTPTTSGSFISSFVDVVALGEETFVFQATPTNPTCCPDLTVTPEAGFTMVSATSLCGTPFASGFPTCSEVTVPYATFILSATYTADSLICTSTYATQTVLTFTQTANGSPGKSTFISSTIVMSTATDGISASVFPLICVDASMTPQGVCSAGFTSSTSTGTVTFATAVLAVTARGTLTAATDSSCTVSPTAYTL</sequence>
<organism evidence="1 2">
    <name type="scientific">Lipomyces kononenkoae</name>
    <name type="common">Yeast</name>
    <dbReference type="NCBI Taxonomy" id="34357"/>
    <lineage>
        <taxon>Eukaryota</taxon>
        <taxon>Fungi</taxon>
        <taxon>Dikarya</taxon>
        <taxon>Ascomycota</taxon>
        <taxon>Saccharomycotina</taxon>
        <taxon>Lipomycetes</taxon>
        <taxon>Lipomycetales</taxon>
        <taxon>Lipomycetaceae</taxon>
        <taxon>Lipomyces</taxon>
    </lineage>
</organism>
<name>A0ACC3T0A7_LIPKO</name>
<keyword evidence="2" id="KW-1185">Reference proteome</keyword>
<proteinExistence type="predicted"/>